<dbReference type="InterPro" id="IPR021833">
    <property type="entry name" value="DUF3425"/>
</dbReference>
<dbReference type="CDD" id="cd14688">
    <property type="entry name" value="bZIP_YAP"/>
    <property type="match status" value="1"/>
</dbReference>
<evidence type="ECO:0000256" key="1">
    <source>
        <dbReference type="SAM" id="MobiDB-lite"/>
    </source>
</evidence>
<dbReference type="GeneID" id="63747060"/>
<keyword evidence="3" id="KW-1185">Reference proteome</keyword>
<reference evidence="3" key="1">
    <citation type="journal article" date="2017" name="Genome Biol.">
        <title>Comparative genomics reveals high biological diversity and specific adaptations in the industrially and medically important fungal genus Aspergillus.</title>
        <authorList>
            <person name="de Vries R.P."/>
            <person name="Riley R."/>
            <person name="Wiebenga A."/>
            <person name="Aguilar-Osorio G."/>
            <person name="Amillis S."/>
            <person name="Uchima C.A."/>
            <person name="Anderluh G."/>
            <person name="Asadollahi M."/>
            <person name="Askin M."/>
            <person name="Barry K."/>
            <person name="Battaglia E."/>
            <person name="Bayram O."/>
            <person name="Benocci T."/>
            <person name="Braus-Stromeyer S.A."/>
            <person name="Caldana C."/>
            <person name="Canovas D."/>
            <person name="Cerqueira G.C."/>
            <person name="Chen F."/>
            <person name="Chen W."/>
            <person name="Choi C."/>
            <person name="Clum A."/>
            <person name="Dos Santos R.A."/>
            <person name="Damasio A.R."/>
            <person name="Diallinas G."/>
            <person name="Emri T."/>
            <person name="Fekete E."/>
            <person name="Flipphi M."/>
            <person name="Freyberg S."/>
            <person name="Gallo A."/>
            <person name="Gournas C."/>
            <person name="Habgood R."/>
            <person name="Hainaut M."/>
            <person name="Harispe M.L."/>
            <person name="Henrissat B."/>
            <person name="Hilden K.S."/>
            <person name="Hope R."/>
            <person name="Hossain A."/>
            <person name="Karabika E."/>
            <person name="Karaffa L."/>
            <person name="Karanyi Z."/>
            <person name="Krasevec N."/>
            <person name="Kuo A."/>
            <person name="Kusch H."/>
            <person name="LaButti K."/>
            <person name="Lagendijk E.L."/>
            <person name="Lapidus A."/>
            <person name="Levasseur A."/>
            <person name="Lindquist E."/>
            <person name="Lipzen A."/>
            <person name="Logrieco A.F."/>
            <person name="MacCabe A."/>
            <person name="Maekelae M.R."/>
            <person name="Malavazi I."/>
            <person name="Melin P."/>
            <person name="Meyer V."/>
            <person name="Mielnichuk N."/>
            <person name="Miskei M."/>
            <person name="Molnar A.P."/>
            <person name="Mule G."/>
            <person name="Ngan C.Y."/>
            <person name="Orejas M."/>
            <person name="Orosz E."/>
            <person name="Ouedraogo J.P."/>
            <person name="Overkamp K.M."/>
            <person name="Park H.-S."/>
            <person name="Perrone G."/>
            <person name="Piumi F."/>
            <person name="Punt P.J."/>
            <person name="Ram A.F."/>
            <person name="Ramon A."/>
            <person name="Rauscher S."/>
            <person name="Record E."/>
            <person name="Riano-Pachon D.M."/>
            <person name="Robert V."/>
            <person name="Roehrig J."/>
            <person name="Ruller R."/>
            <person name="Salamov A."/>
            <person name="Salih N.S."/>
            <person name="Samson R.A."/>
            <person name="Sandor E."/>
            <person name="Sanguinetti M."/>
            <person name="Schuetze T."/>
            <person name="Sepcic K."/>
            <person name="Shelest E."/>
            <person name="Sherlock G."/>
            <person name="Sophianopoulou V."/>
            <person name="Squina F.M."/>
            <person name="Sun H."/>
            <person name="Susca A."/>
            <person name="Todd R.B."/>
            <person name="Tsang A."/>
            <person name="Unkles S.E."/>
            <person name="van de Wiele N."/>
            <person name="van Rossen-Uffink D."/>
            <person name="Oliveira J.V."/>
            <person name="Vesth T.C."/>
            <person name="Visser J."/>
            <person name="Yu J.-H."/>
            <person name="Zhou M."/>
            <person name="Andersen M.R."/>
            <person name="Archer D.B."/>
            <person name="Baker S.E."/>
            <person name="Benoit I."/>
            <person name="Brakhage A.A."/>
            <person name="Braus G.H."/>
            <person name="Fischer R."/>
            <person name="Frisvad J.C."/>
            <person name="Goldman G.H."/>
            <person name="Houbraken J."/>
            <person name="Oakley B."/>
            <person name="Pocsi I."/>
            <person name="Scazzocchio C."/>
            <person name="Seiboth B."/>
            <person name="vanKuyk P.A."/>
            <person name="Wortman J."/>
            <person name="Dyer P.S."/>
            <person name="Grigoriev I.V."/>
        </authorList>
    </citation>
    <scope>NUCLEOTIDE SEQUENCE [LARGE SCALE GENOMIC DNA]</scope>
    <source>
        <strain evidence="3">DTO 134E9</strain>
    </source>
</reference>
<dbReference type="VEuPathDB" id="FungiDB:ASPWEDRAFT_174338"/>
<dbReference type="RefSeq" id="XP_040686585.1">
    <property type="nucleotide sequence ID" value="XM_040831212.1"/>
</dbReference>
<dbReference type="AlphaFoldDB" id="A0A1L9RDE7"/>
<dbReference type="PANTHER" id="PTHR37012">
    <property type="entry name" value="B-ZIP TRANSCRIPTION FACTOR (EUROFUNG)-RELATED"/>
    <property type="match status" value="1"/>
</dbReference>
<dbReference type="Pfam" id="PF11905">
    <property type="entry name" value="DUF3425"/>
    <property type="match status" value="1"/>
</dbReference>
<evidence type="ECO:0008006" key="4">
    <source>
        <dbReference type="Google" id="ProtNLM"/>
    </source>
</evidence>
<dbReference type="SUPFAM" id="SSF57959">
    <property type="entry name" value="Leucine zipper domain"/>
    <property type="match status" value="1"/>
</dbReference>
<dbReference type="OrthoDB" id="5086080at2759"/>
<protein>
    <recommendedName>
        <fullName evidence="4">BZIP domain-containing protein</fullName>
    </recommendedName>
</protein>
<evidence type="ECO:0000313" key="3">
    <source>
        <dbReference type="Proteomes" id="UP000184383"/>
    </source>
</evidence>
<organism evidence="2 3">
    <name type="scientific">Aspergillus wentii DTO 134E9</name>
    <dbReference type="NCBI Taxonomy" id="1073089"/>
    <lineage>
        <taxon>Eukaryota</taxon>
        <taxon>Fungi</taxon>
        <taxon>Dikarya</taxon>
        <taxon>Ascomycota</taxon>
        <taxon>Pezizomycotina</taxon>
        <taxon>Eurotiomycetes</taxon>
        <taxon>Eurotiomycetidae</taxon>
        <taxon>Eurotiales</taxon>
        <taxon>Aspergillaceae</taxon>
        <taxon>Aspergillus</taxon>
        <taxon>Aspergillus subgen. Cremei</taxon>
    </lineage>
</organism>
<dbReference type="EMBL" id="KV878214">
    <property type="protein sequence ID" value="OJJ32908.1"/>
    <property type="molecule type" value="Genomic_DNA"/>
</dbReference>
<sequence>MASHLAKERKRAADREAQRQNRARTKAYITHLEKTVQDLSGQGQDQLGQRLIGQQERISQLEETLQKIDHLIHGNGATDSHLLSSGSSQTRGVDIVTEQASAQPPPNDFFGIDLVCSDRERNFLEVIGSAFTMVQGCSSLVLGPLAAMPACDDDFCIRAVVDGWKSVTTKYHADVVWRLLQAVDEGLFYRSSPVTRIALLRIMRAMLLQRMDVLREPCGIPDYMLASPIQNGTLHQPFLDFVPWPHVRDHWIQSGIGYGSESCAALFATRFRFQWPFDLRDVFRRTVSTDQLSFSHEFQSRYDDVNSWKLDVDEDSKRWEETYSTLALPIEETLELFHHQNTGSFTLNL</sequence>
<feature type="region of interest" description="Disordered" evidence="1">
    <location>
        <begin position="1"/>
        <end position="22"/>
    </location>
</feature>
<accession>A0A1L9RDE7</accession>
<evidence type="ECO:0000313" key="2">
    <source>
        <dbReference type="EMBL" id="OJJ32908.1"/>
    </source>
</evidence>
<name>A0A1L9RDE7_ASPWE</name>
<dbReference type="Proteomes" id="UP000184383">
    <property type="component" value="Unassembled WGS sequence"/>
</dbReference>
<proteinExistence type="predicted"/>
<dbReference type="Gene3D" id="1.20.5.170">
    <property type="match status" value="1"/>
</dbReference>
<dbReference type="PANTHER" id="PTHR37012:SF7">
    <property type="entry name" value="B-ZIP TRANSCRIPTION FACTOR (EUROFUNG)-RELATED"/>
    <property type="match status" value="1"/>
</dbReference>
<dbReference type="GO" id="GO:0003700">
    <property type="term" value="F:DNA-binding transcription factor activity"/>
    <property type="evidence" value="ECO:0007669"/>
    <property type="project" value="InterPro"/>
</dbReference>
<gene>
    <name evidence="2" type="ORF">ASPWEDRAFT_174338</name>
</gene>
<dbReference type="InterPro" id="IPR046347">
    <property type="entry name" value="bZIP_sf"/>
</dbReference>